<proteinExistence type="predicted"/>
<dbReference type="STRING" id="1076256.A0A2H3B437"/>
<protein>
    <submittedName>
        <fullName evidence="1">Uncharacterized protein</fullName>
    </submittedName>
</protein>
<dbReference type="Proteomes" id="UP000218334">
    <property type="component" value="Unassembled WGS sequence"/>
</dbReference>
<accession>A0A2H3B437</accession>
<organism evidence="1 2">
    <name type="scientific">Armillaria solidipes</name>
    <dbReference type="NCBI Taxonomy" id="1076256"/>
    <lineage>
        <taxon>Eukaryota</taxon>
        <taxon>Fungi</taxon>
        <taxon>Dikarya</taxon>
        <taxon>Basidiomycota</taxon>
        <taxon>Agaricomycotina</taxon>
        <taxon>Agaricomycetes</taxon>
        <taxon>Agaricomycetidae</taxon>
        <taxon>Agaricales</taxon>
        <taxon>Marasmiineae</taxon>
        <taxon>Physalacriaceae</taxon>
        <taxon>Armillaria</taxon>
    </lineage>
</organism>
<gene>
    <name evidence="1" type="ORF">ARMSODRAFT_1022084</name>
</gene>
<keyword evidence="2" id="KW-1185">Reference proteome</keyword>
<dbReference type="AlphaFoldDB" id="A0A2H3B437"/>
<name>A0A2H3B437_9AGAR</name>
<evidence type="ECO:0000313" key="1">
    <source>
        <dbReference type="EMBL" id="PBK65635.1"/>
    </source>
</evidence>
<reference evidence="2" key="1">
    <citation type="journal article" date="2017" name="Nat. Ecol. Evol.">
        <title>Genome expansion and lineage-specific genetic innovations in the forest pathogenic fungi Armillaria.</title>
        <authorList>
            <person name="Sipos G."/>
            <person name="Prasanna A.N."/>
            <person name="Walter M.C."/>
            <person name="O'Connor E."/>
            <person name="Balint B."/>
            <person name="Krizsan K."/>
            <person name="Kiss B."/>
            <person name="Hess J."/>
            <person name="Varga T."/>
            <person name="Slot J."/>
            <person name="Riley R."/>
            <person name="Boka B."/>
            <person name="Rigling D."/>
            <person name="Barry K."/>
            <person name="Lee J."/>
            <person name="Mihaltcheva S."/>
            <person name="LaButti K."/>
            <person name="Lipzen A."/>
            <person name="Waldron R."/>
            <person name="Moloney N.M."/>
            <person name="Sperisen C."/>
            <person name="Kredics L."/>
            <person name="Vagvoelgyi C."/>
            <person name="Patrignani A."/>
            <person name="Fitzpatrick D."/>
            <person name="Nagy I."/>
            <person name="Doyle S."/>
            <person name="Anderson J.B."/>
            <person name="Grigoriev I.V."/>
            <person name="Gueldener U."/>
            <person name="Muensterkoetter M."/>
            <person name="Nagy L.G."/>
        </authorList>
    </citation>
    <scope>NUCLEOTIDE SEQUENCE [LARGE SCALE GENOMIC DNA]</scope>
    <source>
        <strain evidence="2">28-4</strain>
    </source>
</reference>
<evidence type="ECO:0000313" key="2">
    <source>
        <dbReference type="Proteomes" id="UP000218334"/>
    </source>
</evidence>
<sequence>MSTPLSAQHRTQLGTPPPGLMLPMLPYYPHYGHFPPTAASNPADILSHTPATPASKPQRKYQASARKKAPPISLLTGMAGETVESLNNDQVKLETVLRNIQAIGWTIGDFLYHFSKGWDASAMLSSFLSGRCSYTPSHIIEAWVKSPMGIPKKGHPKRNDMFSLVKENLVKKMEIAVVEEGGLHTFSTGAQEMEDDNFGSETLERTITLFKDNLSLLWDYLVTLATPHIRNRRSHAKNAAVGAWAKPKNHRPPEIMIIAYALSSICFSCNQYAKLLPVDKGLLLFACSANRYLFALESRNGSSVSYHAAYESLKKYAQHDSKRVHLLGTKRDRGVNDAAIRSRGRAHLTFLPPPQR</sequence>
<dbReference type="EMBL" id="KZ293444">
    <property type="protein sequence ID" value="PBK65635.1"/>
    <property type="molecule type" value="Genomic_DNA"/>
</dbReference>